<dbReference type="InterPro" id="IPR027417">
    <property type="entry name" value="P-loop_NTPase"/>
</dbReference>
<protein>
    <submittedName>
        <fullName evidence="12">ABC transporter ATP-binding protein</fullName>
    </submittedName>
</protein>
<name>A0A7H0VE45_9FLAO</name>
<keyword evidence="5" id="KW-0547">Nucleotide-binding</keyword>
<reference evidence="12 13" key="1">
    <citation type="submission" date="2020-08" db="EMBL/GenBank/DDBJ databases">
        <title>Croceimicrobium hydrocarbonivorans gen. nov., sp. nov., a novel marine bacterium isolated from a bacterial consortium that degrades polyethylene terephthalate.</title>
        <authorList>
            <person name="Liu R."/>
        </authorList>
    </citation>
    <scope>NUCLEOTIDE SEQUENCE [LARGE SCALE GENOMIC DNA]</scope>
    <source>
        <strain evidence="12 13">A20-9</strain>
    </source>
</reference>
<keyword evidence="3" id="KW-1003">Cell membrane</keyword>
<dbReference type="Pfam" id="PF00664">
    <property type="entry name" value="ABC_membrane"/>
    <property type="match status" value="1"/>
</dbReference>
<gene>
    <name evidence="12" type="ORF">H4K34_16710</name>
</gene>
<evidence type="ECO:0000256" key="7">
    <source>
        <dbReference type="ARBA" id="ARBA00022989"/>
    </source>
</evidence>
<dbReference type="SUPFAM" id="SSF52540">
    <property type="entry name" value="P-loop containing nucleoside triphosphate hydrolases"/>
    <property type="match status" value="1"/>
</dbReference>
<evidence type="ECO:0000256" key="4">
    <source>
        <dbReference type="ARBA" id="ARBA00022692"/>
    </source>
</evidence>
<feature type="transmembrane region" description="Helical" evidence="9">
    <location>
        <begin position="146"/>
        <end position="165"/>
    </location>
</feature>
<dbReference type="CDD" id="cd18541">
    <property type="entry name" value="ABC_6TM_TmrB_like"/>
    <property type="match status" value="1"/>
</dbReference>
<dbReference type="EMBL" id="CP060139">
    <property type="protein sequence ID" value="QNR23993.1"/>
    <property type="molecule type" value="Genomic_DNA"/>
</dbReference>
<evidence type="ECO:0000259" key="10">
    <source>
        <dbReference type="PROSITE" id="PS50893"/>
    </source>
</evidence>
<evidence type="ECO:0000256" key="3">
    <source>
        <dbReference type="ARBA" id="ARBA00022475"/>
    </source>
</evidence>
<evidence type="ECO:0000256" key="1">
    <source>
        <dbReference type="ARBA" id="ARBA00004651"/>
    </source>
</evidence>
<feature type="domain" description="ABC transmembrane type-1" evidence="11">
    <location>
        <begin position="19"/>
        <end position="314"/>
    </location>
</feature>
<evidence type="ECO:0000313" key="13">
    <source>
        <dbReference type="Proteomes" id="UP000516305"/>
    </source>
</evidence>
<dbReference type="SMART" id="SM00382">
    <property type="entry name" value="AAA"/>
    <property type="match status" value="1"/>
</dbReference>
<feature type="transmembrane region" description="Helical" evidence="9">
    <location>
        <begin position="254"/>
        <end position="275"/>
    </location>
</feature>
<dbReference type="GO" id="GO:0016887">
    <property type="term" value="F:ATP hydrolysis activity"/>
    <property type="evidence" value="ECO:0007669"/>
    <property type="project" value="InterPro"/>
</dbReference>
<feature type="transmembrane region" description="Helical" evidence="9">
    <location>
        <begin position="171"/>
        <end position="189"/>
    </location>
</feature>
<dbReference type="GO" id="GO:0005886">
    <property type="term" value="C:plasma membrane"/>
    <property type="evidence" value="ECO:0007669"/>
    <property type="project" value="UniProtKB-SubCell"/>
</dbReference>
<dbReference type="PROSITE" id="PS00211">
    <property type="entry name" value="ABC_TRANSPORTER_1"/>
    <property type="match status" value="1"/>
</dbReference>
<dbReference type="GO" id="GO:0005524">
    <property type="term" value="F:ATP binding"/>
    <property type="evidence" value="ECO:0007669"/>
    <property type="project" value="UniProtKB-KW"/>
</dbReference>
<dbReference type="FunFam" id="3.40.50.300:FF:000221">
    <property type="entry name" value="Multidrug ABC transporter ATP-binding protein"/>
    <property type="match status" value="1"/>
</dbReference>
<dbReference type="RefSeq" id="WP_210758527.1">
    <property type="nucleotide sequence ID" value="NZ_CP060139.1"/>
</dbReference>
<dbReference type="InterPro" id="IPR003439">
    <property type="entry name" value="ABC_transporter-like_ATP-bd"/>
</dbReference>
<dbReference type="PROSITE" id="PS50929">
    <property type="entry name" value="ABC_TM1F"/>
    <property type="match status" value="1"/>
</dbReference>
<evidence type="ECO:0000313" key="12">
    <source>
        <dbReference type="EMBL" id="QNR23993.1"/>
    </source>
</evidence>
<keyword evidence="2" id="KW-0813">Transport</keyword>
<dbReference type="InterPro" id="IPR036640">
    <property type="entry name" value="ABC1_TM_sf"/>
</dbReference>
<dbReference type="PROSITE" id="PS50893">
    <property type="entry name" value="ABC_TRANSPORTER_2"/>
    <property type="match status" value="1"/>
</dbReference>
<feature type="transmembrane region" description="Helical" evidence="9">
    <location>
        <begin position="16"/>
        <end position="34"/>
    </location>
</feature>
<dbReference type="InterPro" id="IPR039421">
    <property type="entry name" value="Type_1_exporter"/>
</dbReference>
<organism evidence="12 13">
    <name type="scientific">Croceimicrobium hydrocarbonivorans</name>
    <dbReference type="NCBI Taxonomy" id="2761580"/>
    <lineage>
        <taxon>Bacteria</taxon>
        <taxon>Pseudomonadati</taxon>
        <taxon>Bacteroidota</taxon>
        <taxon>Flavobacteriia</taxon>
        <taxon>Flavobacteriales</taxon>
        <taxon>Owenweeksiaceae</taxon>
        <taxon>Croceimicrobium</taxon>
    </lineage>
</organism>
<dbReference type="Pfam" id="PF00005">
    <property type="entry name" value="ABC_tran"/>
    <property type="match status" value="1"/>
</dbReference>
<keyword evidence="4 9" id="KW-0812">Transmembrane</keyword>
<evidence type="ECO:0000256" key="9">
    <source>
        <dbReference type="SAM" id="Phobius"/>
    </source>
</evidence>
<evidence type="ECO:0000256" key="8">
    <source>
        <dbReference type="ARBA" id="ARBA00023136"/>
    </source>
</evidence>
<evidence type="ECO:0000256" key="6">
    <source>
        <dbReference type="ARBA" id="ARBA00022840"/>
    </source>
</evidence>
<accession>A0A7H0VE45</accession>
<evidence type="ECO:0000256" key="5">
    <source>
        <dbReference type="ARBA" id="ARBA00022741"/>
    </source>
</evidence>
<dbReference type="GO" id="GO:0015421">
    <property type="term" value="F:ABC-type oligopeptide transporter activity"/>
    <property type="evidence" value="ECO:0007669"/>
    <property type="project" value="TreeGrafter"/>
</dbReference>
<dbReference type="SUPFAM" id="SSF90123">
    <property type="entry name" value="ABC transporter transmembrane region"/>
    <property type="match status" value="1"/>
</dbReference>
<dbReference type="PANTHER" id="PTHR43394:SF1">
    <property type="entry name" value="ATP-BINDING CASSETTE SUB-FAMILY B MEMBER 10, MITOCHONDRIAL"/>
    <property type="match status" value="1"/>
</dbReference>
<keyword evidence="13" id="KW-1185">Reference proteome</keyword>
<dbReference type="Gene3D" id="3.40.50.300">
    <property type="entry name" value="P-loop containing nucleotide triphosphate hydrolases"/>
    <property type="match status" value="1"/>
</dbReference>
<proteinExistence type="predicted"/>
<dbReference type="KEGG" id="chyd:H4K34_16710"/>
<sequence length="590" mass="66684">MKSLLSLNKYFYKYRWKLLAGLLFVAISVIFGILPAELVRESFNIVEDAIAAYRENPDFDYSDLRNQLILYGVIIIGSSLLKGLFMFFMRQTIIVVSRHIEYDMKNEIYDQYQKLSLAFYKRNRTGDLMNRISEDVSRVRMYVGPAIMYTMNVGMTLLLIIPIMIYWSPRLSLYVLAPLPLLATSIYYVSRKINVKSEQVQRQLSAISSFVQETFSGIRVLKAYVREEKSLQEFNEEANHYFDRNKELFRINALFFPLMILLIGLSTILTVYIGGQETIAGKIETGVIAQFIIYVNMLTWPVASIGWVTSLVQRAAASQERINEFLRVEPEIKNPSEEELAFKGGIHFKEVSFTYPDTGIKAIDKLSFKLEPGKSLAIVGRTGSGKSTVANLIGRLYDVDEGELLIDGQDIRKVNLDVLRQNIGYVPQEAFLFSNSIGANIAFGRDGASEEEIIAAAKNAHVHDNIMDFPDGYQTKVGERGVTLSGGQKQRVSIARAIIKAPPLLIFDDCLSAVDTETEEAILSNLKKLIDQSTSLIISHRVSSVKNADHILVLENGRVIEEGNHDTLMQEGGYYQEMYEQQLLELEKGS</sequence>
<feature type="domain" description="ABC transporter" evidence="10">
    <location>
        <begin position="346"/>
        <end position="581"/>
    </location>
</feature>
<dbReference type="Gene3D" id="1.20.1560.10">
    <property type="entry name" value="ABC transporter type 1, transmembrane domain"/>
    <property type="match status" value="1"/>
</dbReference>
<evidence type="ECO:0000256" key="2">
    <source>
        <dbReference type="ARBA" id="ARBA00022448"/>
    </source>
</evidence>
<feature type="transmembrane region" description="Helical" evidence="9">
    <location>
        <begin position="287"/>
        <end position="312"/>
    </location>
</feature>
<keyword evidence="6 12" id="KW-0067">ATP-binding</keyword>
<dbReference type="PANTHER" id="PTHR43394">
    <property type="entry name" value="ATP-DEPENDENT PERMEASE MDL1, MITOCHONDRIAL"/>
    <property type="match status" value="1"/>
</dbReference>
<keyword evidence="7 9" id="KW-1133">Transmembrane helix</keyword>
<dbReference type="AlphaFoldDB" id="A0A7H0VE45"/>
<dbReference type="InterPro" id="IPR017871">
    <property type="entry name" value="ABC_transporter-like_CS"/>
</dbReference>
<feature type="transmembrane region" description="Helical" evidence="9">
    <location>
        <begin position="68"/>
        <end position="89"/>
    </location>
</feature>
<dbReference type="InterPro" id="IPR011527">
    <property type="entry name" value="ABC1_TM_dom"/>
</dbReference>
<dbReference type="InterPro" id="IPR003593">
    <property type="entry name" value="AAA+_ATPase"/>
</dbReference>
<comment type="subcellular location">
    <subcellularLocation>
        <location evidence="1">Cell membrane</location>
        <topology evidence="1">Multi-pass membrane protein</topology>
    </subcellularLocation>
</comment>
<dbReference type="Proteomes" id="UP000516305">
    <property type="component" value="Chromosome"/>
</dbReference>
<keyword evidence="8 9" id="KW-0472">Membrane</keyword>
<evidence type="ECO:0000259" key="11">
    <source>
        <dbReference type="PROSITE" id="PS50929"/>
    </source>
</evidence>